<dbReference type="AlphaFoldDB" id="X0S3A3"/>
<proteinExistence type="predicted"/>
<evidence type="ECO:0008006" key="2">
    <source>
        <dbReference type="Google" id="ProtNLM"/>
    </source>
</evidence>
<dbReference type="Gene3D" id="3.90.1150.10">
    <property type="entry name" value="Aspartate Aminotransferase, domain 1"/>
    <property type="match status" value="1"/>
</dbReference>
<gene>
    <name evidence="1" type="ORF">S01H1_08304</name>
</gene>
<name>X0S3A3_9ZZZZ</name>
<evidence type="ECO:0000313" key="1">
    <source>
        <dbReference type="EMBL" id="GAF75489.1"/>
    </source>
</evidence>
<sequence>MFPKAEQIGDRVVALPLYPKLKASEADYVIRSVKEIAAELKFAD</sequence>
<dbReference type="InterPro" id="IPR015422">
    <property type="entry name" value="PyrdxlP-dep_Trfase_small"/>
</dbReference>
<protein>
    <recommendedName>
        <fullName evidence="2">DegT/DnrJ/EryC1/StrS aminotransferase</fullName>
    </recommendedName>
</protein>
<reference evidence="1" key="1">
    <citation type="journal article" date="2014" name="Front. Microbiol.">
        <title>High frequency of phylogenetically diverse reductive dehalogenase-homologous genes in deep subseafloor sedimentary metagenomes.</title>
        <authorList>
            <person name="Kawai M."/>
            <person name="Futagami T."/>
            <person name="Toyoda A."/>
            <person name="Takaki Y."/>
            <person name="Nishi S."/>
            <person name="Hori S."/>
            <person name="Arai W."/>
            <person name="Tsubouchi T."/>
            <person name="Morono Y."/>
            <person name="Uchiyama I."/>
            <person name="Ito T."/>
            <person name="Fujiyama A."/>
            <person name="Inagaki F."/>
            <person name="Takami H."/>
        </authorList>
    </citation>
    <scope>NUCLEOTIDE SEQUENCE</scope>
    <source>
        <strain evidence="1">Expedition CK06-06</strain>
    </source>
</reference>
<comment type="caution">
    <text evidence="1">The sequence shown here is derived from an EMBL/GenBank/DDBJ whole genome shotgun (WGS) entry which is preliminary data.</text>
</comment>
<dbReference type="EMBL" id="BARS01004264">
    <property type="protein sequence ID" value="GAF75489.1"/>
    <property type="molecule type" value="Genomic_DNA"/>
</dbReference>
<accession>X0S3A3</accession>
<organism evidence="1">
    <name type="scientific">marine sediment metagenome</name>
    <dbReference type="NCBI Taxonomy" id="412755"/>
    <lineage>
        <taxon>unclassified sequences</taxon>
        <taxon>metagenomes</taxon>
        <taxon>ecological metagenomes</taxon>
    </lineage>
</organism>